<accession>A0A3M0ICU2</accession>
<keyword evidence="2" id="KW-1133">Transmembrane helix</keyword>
<feature type="region of interest" description="Disordered" evidence="1">
    <location>
        <begin position="39"/>
        <end position="68"/>
    </location>
</feature>
<dbReference type="RefSeq" id="WP_121890459.1">
    <property type="nucleotide sequence ID" value="NZ_PENI01000010.1"/>
</dbReference>
<feature type="compositionally biased region" description="Low complexity" evidence="1">
    <location>
        <begin position="39"/>
        <end position="54"/>
    </location>
</feature>
<evidence type="ECO:0000313" key="3">
    <source>
        <dbReference type="EMBL" id="RMB84603.1"/>
    </source>
</evidence>
<evidence type="ECO:0000256" key="1">
    <source>
        <dbReference type="SAM" id="MobiDB-lite"/>
    </source>
</evidence>
<reference evidence="3 4" key="1">
    <citation type="submission" date="2017-11" db="EMBL/GenBank/DDBJ databases">
        <title>Draft genome of actinobacteria isolated from guarana (Paullinia cupana (Mart.) Ducke.</title>
        <authorList>
            <person name="Siqueira K.A."/>
            <person name="Liotti R.G."/>
            <person name="Mendes T.A.O."/>
            <person name="Soares M.A."/>
        </authorList>
    </citation>
    <scope>NUCLEOTIDE SEQUENCE [LARGE SCALE GENOMIC DNA]</scope>
    <source>
        <strain evidence="3 4">193</strain>
    </source>
</reference>
<feature type="transmembrane region" description="Helical" evidence="2">
    <location>
        <begin position="77"/>
        <end position="96"/>
    </location>
</feature>
<organism evidence="3 4">
    <name type="scientific">Streptomyces shenzhenensis</name>
    <dbReference type="NCBI Taxonomy" id="943815"/>
    <lineage>
        <taxon>Bacteria</taxon>
        <taxon>Bacillati</taxon>
        <taxon>Actinomycetota</taxon>
        <taxon>Actinomycetes</taxon>
        <taxon>Kitasatosporales</taxon>
        <taxon>Streptomycetaceae</taxon>
        <taxon>Streptomyces</taxon>
    </lineage>
</organism>
<keyword evidence="4" id="KW-1185">Reference proteome</keyword>
<proteinExistence type="predicted"/>
<name>A0A3M0ICU2_9ACTN</name>
<keyword evidence="2" id="KW-0472">Membrane</keyword>
<dbReference type="OrthoDB" id="4232363at2"/>
<gene>
    <name evidence="3" type="ORF">CTZ28_17935</name>
</gene>
<comment type="caution">
    <text evidence="3">The sequence shown here is derived from an EMBL/GenBank/DDBJ whole genome shotgun (WGS) entry which is preliminary data.</text>
</comment>
<keyword evidence="2" id="KW-0812">Transmembrane</keyword>
<evidence type="ECO:0000256" key="2">
    <source>
        <dbReference type="SAM" id="Phobius"/>
    </source>
</evidence>
<protein>
    <submittedName>
        <fullName evidence="3">Uncharacterized protein</fullName>
    </submittedName>
</protein>
<dbReference type="AlphaFoldDB" id="A0A3M0ICU2"/>
<dbReference type="Proteomes" id="UP000270471">
    <property type="component" value="Unassembled WGS sequence"/>
</dbReference>
<evidence type="ECO:0000313" key="4">
    <source>
        <dbReference type="Proteomes" id="UP000270471"/>
    </source>
</evidence>
<dbReference type="EMBL" id="PENI01000010">
    <property type="protein sequence ID" value="RMB84603.1"/>
    <property type="molecule type" value="Genomic_DNA"/>
</dbReference>
<sequence>MTVTLEILTDEERRLAVEHWLLAAAEDPLAARGLIAAPRASGDAGSPSSAGALPRFRRGGPGRAGAMRMRPDGPGGQFFYVLVLAVLIASLVAGFGR</sequence>